<evidence type="ECO:0000313" key="1">
    <source>
        <dbReference type="EMBL" id="GIH88881.1"/>
    </source>
</evidence>
<dbReference type="AlphaFoldDB" id="A0A8J3SAA1"/>
<dbReference type="EMBL" id="BOOI01000093">
    <property type="protein sequence ID" value="GIH88881.1"/>
    <property type="molecule type" value="Genomic_DNA"/>
</dbReference>
<reference evidence="1" key="1">
    <citation type="submission" date="2021-01" db="EMBL/GenBank/DDBJ databases">
        <title>Whole genome shotgun sequence of Planobispora rosea NBRC 15558.</title>
        <authorList>
            <person name="Komaki H."/>
            <person name="Tamura T."/>
        </authorList>
    </citation>
    <scope>NUCLEOTIDE SEQUENCE</scope>
    <source>
        <strain evidence="1">NBRC 15558</strain>
    </source>
</reference>
<keyword evidence="2" id="KW-1185">Reference proteome</keyword>
<proteinExistence type="predicted"/>
<dbReference type="RefSeq" id="WP_189243969.1">
    <property type="nucleotide sequence ID" value="NZ_BMQP01000060.1"/>
</dbReference>
<evidence type="ECO:0000313" key="2">
    <source>
        <dbReference type="Proteomes" id="UP000655044"/>
    </source>
</evidence>
<comment type="caution">
    <text evidence="1">The sequence shown here is derived from an EMBL/GenBank/DDBJ whole genome shotgun (WGS) entry which is preliminary data.</text>
</comment>
<accession>A0A8J3SAA1</accession>
<dbReference type="Proteomes" id="UP000655044">
    <property type="component" value="Unassembled WGS sequence"/>
</dbReference>
<name>A0A8J3SAA1_PLARO</name>
<protein>
    <submittedName>
        <fullName evidence="1">Uncharacterized protein</fullName>
    </submittedName>
</protein>
<sequence>MKRIRYPIPLLNHPVYRDPDGEHTYVLTPGRHGVDFHVPGCPAAKGTRKLSKVTGTYKSVFDIPKGVWPCRSCQPHGCHKVTLPDGTDRYRPMGPIAIGRHGDQDEAYGNYALCDQFRGKWRVREWAPDGLAALARAQKLGVTVILGPPDARYGLPIGPEAQQ</sequence>
<organism evidence="1 2">
    <name type="scientific">Planobispora rosea</name>
    <dbReference type="NCBI Taxonomy" id="35762"/>
    <lineage>
        <taxon>Bacteria</taxon>
        <taxon>Bacillati</taxon>
        <taxon>Actinomycetota</taxon>
        <taxon>Actinomycetes</taxon>
        <taxon>Streptosporangiales</taxon>
        <taxon>Streptosporangiaceae</taxon>
        <taxon>Planobispora</taxon>
    </lineage>
</organism>
<gene>
    <name evidence="1" type="ORF">Pro02_72890</name>
</gene>